<sequence>MPGQLTWLVTGCSSGLGDAFVRAILDKGDRVIATARPGKGVSGTDRLASLKEAGAATLELDVLASQEELNAKAKEAWAIYGQVDVLINNAGYIEAGILEEFDEQTMISAMRVNVFGPLNVTRSFIPLMRAAKTGTLLFLGSVGVYFGAPGASCYSGSKGLIEGLVPNLAIEVAPFGIRTSILTFGYFRTQVMSPENVKHGAPNRLPEYEELNNLIKINLDTANGAQPGDPKKACDIVVEAVRGEGRCAGKELPLRLPVGPDTFEAMRASCNERLAICAEWDGITSDTNFDEV</sequence>
<protein>
    <submittedName>
        <fullName evidence="4">Uncharacterized protein</fullName>
    </submittedName>
</protein>
<dbReference type="PANTHER" id="PTHR43976:SF16">
    <property type="entry name" value="SHORT-CHAIN DEHYDROGENASE_REDUCTASE FAMILY PROTEIN"/>
    <property type="match status" value="1"/>
</dbReference>
<proteinExistence type="inferred from homology"/>
<dbReference type="EMBL" id="JAQIZZ010000008">
    <property type="protein sequence ID" value="KAJ5526326.1"/>
    <property type="molecule type" value="Genomic_DNA"/>
</dbReference>
<comment type="caution">
    <text evidence="4">The sequence shown here is derived from an EMBL/GenBank/DDBJ whole genome shotgun (WGS) entry which is preliminary data.</text>
</comment>
<comment type="similarity">
    <text evidence="1 3">Belongs to the short-chain dehydrogenases/reductases (SDR) family.</text>
</comment>
<name>A0AAD6GAK4_9EURO</name>
<dbReference type="Proteomes" id="UP001220324">
    <property type="component" value="Unassembled WGS sequence"/>
</dbReference>
<dbReference type="AlphaFoldDB" id="A0AAD6GAK4"/>
<evidence type="ECO:0000256" key="1">
    <source>
        <dbReference type="ARBA" id="ARBA00006484"/>
    </source>
</evidence>
<keyword evidence="2" id="KW-0560">Oxidoreductase</keyword>
<dbReference type="CDD" id="cd05374">
    <property type="entry name" value="17beta-HSD-like_SDR_c"/>
    <property type="match status" value="1"/>
</dbReference>
<dbReference type="InterPro" id="IPR051911">
    <property type="entry name" value="SDR_oxidoreductase"/>
</dbReference>
<organism evidence="4 5">
    <name type="scientific">Penicillium frequentans</name>
    <dbReference type="NCBI Taxonomy" id="3151616"/>
    <lineage>
        <taxon>Eukaryota</taxon>
        <taxon>Fungi</taxon>
        <taxon>Dikarya</taxon>
        <taxon>Ascomycota</taxon>
        <taxon>Pezizomycotina</taxon>
        <taxon>Eurotiomycetes</taxon>
        <taxon>Eurotiomycetidae</taxon>
        <taxon>Eurotiales</taxon>
        <taxon>Aspergillaceae</taxon>
        <taxon>Penicillium</taxon>
    </lineage>
</organism>
<dbReference type="GO" id="GO:0016491">
    <property type="term" value="F:oxidoreductase activity"/>
    <property type="evidence" value="ECO:0007669"/>
    <property type="project" value="UniProtKB-KW"/>
</dbReference>
<accession>A0AAD6GAK4</accession>
<gene>
    <name evidence="4" type="ORF">N7494_012976</name>
</gene>
<dbReference type="SUPFAM" id="SSF51735">
    <property type="entry name" value="NAD(P)-binding Rossmann-fold domains"/>
    <property type="match status" value="1"/>
</dbReference>
<dbReference type="PRINTS" id="PR00081">
    <property type="entry name" value="GDHRDH"/>
</dbReference>
<dbReference type="InterPro" id="IPR002347">
    <property type="entry name" value="SDR_fam"/>
</dbReference>
<evidence type="ECO:0000256" key="3">
    <source>
        <dbReference type="RuleBase" id="RU000363"/>
    </source>
</evidence>
<dbReference type="InterPro" id="IPR036291">
    <property type="entry name" value="NAD(P)-bd_dom_sf"/>
</dbReference>
<keyword evidence="5" id="KW-1185">Reference proteome</keyword>
<dbReference type="PRINTS" id="PR00080">
    <property type="entry name" value="SDRFAMILY"/>
</dbReference>
<evidence type="ECO:0000313" key="5">
    <source>
        <dbReference type="Proteomes" id="UP001220324"/>
    </source>
</evidence>
<dbReference type="Gene3D" id="3.40.50.720">
    <property type="entry name" value="NAD(P)-binding Rossmann-like Domain"/>
    <property type="match status" value="1"/>
</dbReference>
<reference evidence="4 5" key="1">
    <citation type="journal article" date="2023" name="IMA Fungus">
        <title>Comparative genomic study of the Penicillium genus elucidates a diverse pangenome and 15 lateral gene transfer events.</title>
        <authorList>
            <person name="Petersen C."/>
            <person name="Sorensen T."/>
            <person name="Nielsen M.R."/>
            <person name="Sondergaard T.E."/>
            <person name="Sorensen J.L."/>
            <person name="Fitzpatrick D.A."/>
            <person name="Frisvad J.C."/>
            <person name="Nielsen K.L."/>
        </authorList>
    </citation>
    <scope>NUCLEOTIDE SEQUENCE [LARGE SCALE GENOMIC DNA]</scope>
    <source>
        <strain evidence="4 5">IBT 35679</strain>
    </source>
</reference>
<dbReference type="PANTHER" id="PTHR43976">
    <property type="entry name" value="SHORT CHAIN DEHYDROGENASE"/>
    <property type="match status" value="1"/>
</dbReference>
<dbReference type="Pfam" id="PF00106">
    <property type="entry name" value="adh_short"/>
    <property type="match status" value="1"/>
</dbReference>
<evidence type="ECO:0000313" key="4">
    <source>
        <dbReference type="EMBL" id="KAJ5526326.1"/>
    </source>
</evidence>
<evidence type="ECO:0000256" key="2">
    <source>
        <dbReference type="ARBA" id="ARBA00023002"/>
    </source>
</evidence>